<accession>A0ABQ6HQS2</accession>
<sequence>MDPLAAACAADLRALAPTATDPAVQALATDLVTRWAEPQRHYHDLRHLAEMLVAITELASETGLAPHDLLVARVAAWFHDAIYDPTAPAGANERASAELALTALEALRTSTDDIAAVVTLVDLTTSHDASSQELSSHEAHGGNPVPSVPVFLDADLWILAAPPERFDEYCAQVRREYAHVPDDLYAAGRSAILGPLADRDRLYATEHAHARWDAAARLNLARERRRLS</sequence>
<evidence type="ECO:0008006" key="3">
    <source>
        <dbReference type="Google" id="ProtNLM"/>
    </source>
</evidence>
<dbReference type="RefSeq" id="WP_241444007.1">
    <property type="nucleotide sequence ID" value="NZ_BSUJ01000001.1"/>
</dbReference>
<dbReference type="InterPro" id="IPR009218">
    <property type="entry name" value="HD_phosphohydro"/>
</dbReference>
<protein>
    <recommendedName>
        <fullName evidence="3">Metal-dependent phosphohydrolase</fullName>
    </recommendedName>
</protein>
<proteinExistence type="predicted"/>
<dbReference type="Gene3D" id="1.10.3210.10">
    <property type="entry name" value="Hypothetical protein af1432"/>
    <property type="match status" value="1"/>
</dbReference>
<gene>
    <name evidence="1" type="ORF">GCM10025862_27420</name>
</gene>
<dbReference type="PANTHER" id="PTHR21174">
    <property type="match status" value="1"/>
</dbReference>
<dbReference type="EMBL" id="BSUJ01000001">
    <property type="protein sequence ID" value="GMA20721.1"/>
    <property type="molecule type" value="Genomic_DNA"/>
</dbReference>
<dbReference type="PANTHER" id="PTHR21174:SF0">
    <property type="entry name" value="HD PHOSPHOHYDROLASE FAMILY PROTEIN-RELATED"/>
    <property type="match status" value="1"/>
</dbReference>
<comment type="caution">
    <text evidence="1">The sequence shown here is derived from an EMBL/GenBank/DDBJ whole genome shotgun (WGS) entry which is preliminary data.</text>
</comment>
<dbReference type="PIRSF" id="PIRSF035170">
    <property type="entry name" value="HD_phosphohydro"/>
    <property type="match status" value="1"/>
</dbReference>
<dbReference type="Proteomes" id="UP001157109">
    <property type="component" value="Unassembled WGS sequence"/>
</dbReference>
<keyword evidence="2" id="KW-1185">Reference proteome</keyword>
<name>A0ABQ6HQS2_9MICO</name>
<reference evidence="2" key="1">
    <citation type="journal article" date="2019" name="Int. J. Syst. Evol. Microbiol.">
        <title>The Global Catalogue of Microorganisms (GCM) 10K type strain sequencing project: providing services to taxonomists for standard genome sequencing and annotation.</title>
        <authorList>
            <consortium name="The Broad Institute Genomics Platform"/>
            <consortium name="The Broad Institute Genome Sequencing Center for Infectious Disease"/>
            <person name="Wu L."/>
            <person name="Ma J."/>
        </authorList>
    </citation>
    <scope>NUCLEOTIDE SEQUENCE [LARGE SCALE GENOMIC DNA]</scope>
    <source>
        <strain evidence="2">NBRC 105830</strain>
    </source>
</reference>
<evidence type="ECO:0000313" key="2">
    <source>
        <dbReference type="Proteomes" id="UP001157109"/>
    </source>
</evidence>
<evidence type="ECO:0000313" key="1">
    <source>
        <dbReference type="EMBL" id="GMA20721.1"/>
    </source>
</evidence>
<dbReference type="SUPFAM" id="SSF109604">
    <property type="entry name" value="HD-domain/PDEase-like"/>
    <property type="match status" value="1"/>
</dbReference>
<organism evidence="1 2">
    <name type="scientific">Arsenicicoccus piscis</name>
    <dbReference type="NCBI Taxonomy" id="673954"/>
    <lineage>
        <taxon>Bacteria</taxon>
        <taxon>Bacillati</taxon>
        <taxon>Actinomycetota</taxon>
        <taxon>Actinomycetes</taxon>
        <taxon>Micrococcales</taxon>
        <taxon>Intrasporangiaceae</taxon>
        <taxon>Arsenicicoccus</taxon>
    </lineage>
</organism>